<dbReference type="Pfam" id="PF12169">
    <property type="entry name" value="DNA_pol3_gamma3"/>
    <property type="match status" value="1"/>
</dbReference>
<dbReference type="InterPro" id="IPR045085">
    <property type="entry name" value="HLD_clamp_pol_III_gamma_tau"/>
</dbReference>
<dbReference type="InterPro" id="IPR005790">
    <property type="entry name" value="DNA_polIII_delta"/>
</dbReference>
<keyword evidence="5" id="KW-0235">DNA replication</keyword>
<feature type="domain" description="AAA+ ATPase" evidence="12">
    <location>
        <begin position="36"/>
        <end position="178"/>
    </location>
</feature>
<accession>A0A1M4X730</accession>
<reference evidence="13 14" key="1">
    <citation type="submission" date="2016-11" db="EMBL/GenBank/DDBJ databases">
        <authorList>
            <person name="Jaros S."/>
            <person name="Januszkiewicz K."/>
            <person name="Wedrychowicz H."/>
        </authorList>
    </citation>
    <scope>NUCLEOTIDE SEQUENCE [LARGE SCALE GENOMIC DNA]</scope>
    <source>
        <strain evidence="13 14">DSM 17918</strain>
    </source>
</reference>
<proteinExistence type="inferred from homology"/>
<dbReference type="GO" id="GO:0009360">
    <property type="term" value="C:DNA polymerase III complex"/>
    <property type="evidence" value="ECO:0007669"/>
    <property type="project" value="InterPro"/>
</dbReference>
<dbReference type="SUPFAM" id="SSF48019">
    <property type="entry name" value="post-AAA+ oligomerization domain-like"/>
    <property type="match status" value="1"/>
</dbReference>
<dbReference type="AlphaFoldDB" id="A0A1M4X730"/>
<dbReference type="NCBIfam" id="TIGR01128">
    <property type="entry name" value="holA"/>
    <property type="match status" value="1"/>
</dbReference>
<keyword evidence="7" id="KW-0547">Nucleotide-binding</keyword>
<keyword evidence="3" id="KW-0808">Transferase</keyword>
<dbReference type="Gene3D" id="3.40.50.300">
    <property type="entry name" value="P-loop containing nucleotide triphosphate hydrolases"/>
    <property type="match status" value="1"/>
</dbReference>
<evidence type="ECO:0000256" key="11">
    <source>
        <dbReference type="ARBA" id="ARBA00049244"/>
    </source>
</evidence>
<dbReference type="InterPro" id="IPR003593">
    <property type="entry name" value="AAA+_ATPase"/>
</dbReference>
<dbReference type="Gene3D" id="1.20.272.10">
    <property type="match status" value="1"/>
</dbReference>
<evidence type="ECO:0000313" key="14">
    <source>
        <dbReference type="Proteomes" id="UP000184088"/>
    </source>
</evidence>
<evidence type="ECO:0000256" key="7">
    <source>
        <dbReference type="ARBA" id="ARBA00022741"/>
    </source>
</evidence>
<dbReference type="GO" id="GO:0046872">
    <property type="term" value="F:metal ion binding"/>
    <property type="evidence" value="ECO:0007669"/>
    <property type="project" value="UniProtKB-KW"/>
</dbReference>
<evidence type="ECO:0000256" key="8">
    <source>
        <dbReference type="ARBA" id="ARBA00022833"/>
    </source>
</evidence>
<dbReference type="GO" id="GO:0003887">
    <property type="term" value="F:DNA-directed DNA polymerase activity"/>
    <property type="evidence" value="ECO:0007669"/>
    <property type="project" value="UniProtKB-KW"/>
</dbReference>
<evidence type="ECO:0000259" key="12">
    <source>
        <dbReference type="SMART" id="SM00382"/>
    </source>
</evidence>
<dbReference type="InterPro" id="IPR022754">
    <property type="entry name" value="DNA_pol_III_gamma-3"/>
</dbReference>
<evidence type="ECO:0000256" key="3">
    <source>
        <dbReference type="ARBA" id="ARBA00022679"/>
    </source>
</evidence>
<organism evidence="13 14">
    <name type="scientific">Caldanaerobius fijiensis DSM 17918</name>
    <dbReference type="NCBI Taxonomy" id="1121256"/>
    <lineage>
        <taxon>Bacteria</taxon>
        <taxon>Bacillati</taxon>
        <taxon>Bacillota</taxon>
        <taxon>Clostridia</taxon>
        <taxon>Thermoanaerobacterales</taxon>
        <taxon>Thermoanaerobacteraceae</taxon>
        <taxon>Caldanaerobius</taxon>
    </lineage>
</organism>
<evidence type="ECO:0000256" key="4">
    <source>
        <dbReference type="ARBA" id="ARBA00022695"/>
    </source>
</evidence>
<dbReference type="InterPro" id="IPR050238">
    <property type="entry name" value="DNA_Rep/Repair_Clamp_Loader"/>
</dbReference>
<dbReference type="InterPro" id="IPR027417">
    <property type="entry name" value="P-loop_NTPase"/>
</dbReference>
<dbReference type="GO" id="GO:0005524">
    <property type="term" value="F:ATP binding"/>
    <property type="evidence" value="ECO:0007669"/>
    <property type="project" value="UniProtKB-KW"/>
</dbReference>
<dbReference type="NCBIfam" id="TIGR02397">
    <property type="entry name" value="dnaX_nterm"/>
    <property type="match status" value="1"/>
</dbReference>
<evidence type="ECO:0000256" key="1">
    <source>
        <dbReference type="ARBA" id="ARBA00006360"/>
    </source>
</evidence>
<dbReference type="Proteomes" id="UP000184088">
    <property type="component" value="Unassembled WGS sequence"/>
</dbReference>
<keyword evidence="14" id="KW-1185">Reference proteome</keyword>
<evidence type="ECO:0000256" key="2">
    <source>
        <dbReference type="ARBA" id="ARBA00012417"/>
    </source>
</evidence>
<dbReference type="PANTHER" id="PTHR11669:SF0">
    <property type="entry name" value="PROTEIN STICHEL-LIKE 2"/>
    <property type="match status" value="1"/>
</dbReference>
<dbReference type="Gene3D" id="1.10.8.60">
    <property type="match status" value="1"/>
</dbReference>
<gene>
    <name evidence="13" type="ORF">SAMN02746089_00965</name>
</gene>
<keyword evidence="6" id="KW-0479">Metal-binding</keyword>
<keyword evidence="8" id="KW-0862">Zinc</keyword>
<dbReference type="CDD" id="cd18137">
    <property type="entry name" value="HLD_clamp_pol_III_gamma_tau"/>
    <property type="match status" value="1"/>
</dbReference>
<dbReference type="SMART" id="SM00382">
    <property type="entry name" value="AAA"/>
    <property type="match status" value="1"/>
</dbReference>
<dbReference type="SUPFAM" id="SSF52540">
    <property type="entry name" value="P-loop containing nucleoside triphosphate hydrolases"/>
    <property type="match status" value="1"/>
</dbReference>
<name>A0A1M4X730_9THEO</name>
<evidence type="ECO:0000256" key="9">
    <source>
        <dbReference type="ARBA" id="ARBA00022840"/>
    </source>
</evidence>
<comment type="catalytic activity">
    <reaction evidence="11">
        <text>DNA(n) + a 2'-deoxyribonucleoside 5'-triphosphate = DNA(n+1) + diphosphate</text>
        <dbReference type="Rhea" id="RHEA:22508"/>
        <dbReference type="Rhea" id="RHEA-COMP:17339"/>
        <dbReference type="Rhea" id="RHEA-COMP:17340"/>
        <dbReference type="ChEBI" id="CHEBI:33019"/>
        <dbReference type="ChEBI" id="CHEBI:61560"/>
        <dbReference type="ChEBI" id="CHEBI:173112"/>
        <dbReference type="EC" id="2.7.7.7"/>
    </reaction>
</comment>
<dbReference type="Pfam" id="PF13177">
    <property type="entry name" value="DNA_pol3_delta2"/>
    <property type="match status" value="1"/>
</dbReference>
<evidence type="ECO:0000256" key="5">
    <source>
        <dbReference type="ARBA" id="ARBA00022705"/>
    </source>
</evidence>
<keyword evidence="10" id="KW-0239">DNA-directed DNA polymerase</keyword>
<dbReference type="Pfam" id="PF22608">
    <property type="entry name" value="DNAX_ATPase_lid"/>
    <property type="match status" value="1"/>
</dbReference>
<evidence type="ECO:0000313" key="13">
    <source>
        <dbReference type="EMBL" id="SHE89193.1"/>
    </source>
</evidence>
<dbReference type="CDD" id="cd00009">
    <property type="entry name" value="AAA"/>
    <property type="match status" value="1"/>
</dbReference>
<dbReference type="PANTHER" id="PTHR11669">
    <property type="entry name" value="REPLICATION FACTOR C / DNA POLYMERASE III GAMMA-TAU SUBUNIT"/>
    <property type="match status" value="1"/>
</dbReference>
<evidence type="ECO:0000256" key="10">
    <source>
        <dbReference type="ARBA" id="ARBA00022932"/>
    </source>
</evidence>
<dbReference type="InterPro" id="IPR012763">
    <property type="entry name" value="DNA_pol_III_sug/sutau_N"/>
</dbReference>
<sequence length="542" mass="60321">MYTALYRRFRPSNFSEVVGQQHVVRTLKNQVITGNLAHAYLFCGTRGTGKTSIARIFAKAVNCSNNAKGDPCGICDNCKAIDDATFMDIYEIDAASNNSVDNIRDLRDNVIYPPAMGNYKVYIIDEVHMLSTSAFNAFLKTLEEPPAHAIFILATTDPQKIPATILSRCQRFDFRRISDGDMMAHLRSIADRVGVKVDDMALNLIVSKADGAVRDALSLLDKCISYCGDTITHEDALEVLGALDDDILLRFSRAVLDYNVAEALKIVEDVYGAGRDAAQFLDDVIRHFRNLLMARMVGTGLEEYAGHLEDEIRRQIMGYSENRLIRCIEILNSSANQIKWAVLPKVILEVAVVRLCQPDIDNDINGLLDRIERLEKQATFSKGQSEGQVATISQTVSGDKAGLENGKKAMETRSVEKASDAGAGTKKVADVKGLPDIRDVWSALLDGVKREKMALYVFMKNATPRYENGALIVEVDKSIFRDALKKAENVAFIENLLKKITGIEMAFRPELKKDDESQKAEKEMVNELISFFGKDKVQIIKE</sequence>
<dbReference type="FunFam" id="3.40.50.300:FF:000014">
    <property type="entry name" value="DNA polymerase III subunit gamma/tau"/>
    <property type="match status" value="1"/>
</dbReference>
<keyword evidence="9" id="KW-0067">ATP-binding</keyword>
<comment type="similarity">
    <text evidence="1">Belongs to the DnaX/STICHEL family.</text>
</comment>
<evidence type="ECO:0000256" key="6">
    <source>
        <dbReference type="ARBA" id="ARBA00022723"/>
    </source>
</evidence>
<protein>
    <recommendedName>
        <fullName evidence="2">DNA-directed DNA polymerase</fullName>
        <ecNumber evidence="2">2.7.7.7</ecNumber>
    </recommendedName>
</protein>
<dbReference type="InterPro" id="IPR008921">
    <property type="entry name" value="DNA_pol3_clamp-load_cplx_C"/>
</dbReference>
<dbReference type="GO" id="GO:0003677">
    <property type="term" value="F:DNA binding"/>
    <property type="evidence" value="ECO:0007669"/>
    <property type="project" value="InterPro"/>
</dbReference>
<dbReference type="EMBL" id="FQVH01000007">
    <property type="protein sequence ID" value="SHE89193.1"/>
    <property type="molecule type" value="Genomic_DNA"/>
</dbReference>
<keyword evidence="4" id="KW-0548">Nucleotidyltransferase</keyword>
<dbReference type="NCBIfam" id="NF004046">
    <property type="entry name" value="PRK05563.1"/>
    <property type="match status" value="1"/>
</dbReference>
<dbReference type="STRING" id="1121256.SAMN02746089_00965"/>
<dbReference type="EC" id="2.7.7.7" evidence="2"/>
<dbReference type="GO" id="GO:0006261">
    <property type="term" value="P:DNA-templated DNA replication"/>
    <property type="evidence" value="ECO:0007669"/>
    <property type="project" value="TreeGrafter"/>
</dbReference>